<organism evidence="1 2">
    <name type="scientific">Chironomus riparius</name>
    <dbReference type="NCBI Taxonomy" id="315576"/>
    <lineage>
        <taxon>Eukaryota</taxon>
        <taxon>Metazoa</taxon>
        <taxon>Ecdysozoa</taxon>
        <taxon>Arthropoda</taxon>
        <taxon>Hexapoda</taxon>
        <taxon>Insecta</taxon>
        <taxon>Pterygota</taxon>
        <taxon>Neoptera</taxon>
        <taxon>Endopterygota</taxon>
        <taxon>Diptera</taxon>
        <taxon>Nematocera</taxon>
        <taxon>Chironomoidea</taxon>
        <taxon>Chironomidae</taxon>
        <taxon>Chironominae</taxon>
        <taxon>Chironomus</taxon>
    </lineage>
</organism>
<gene>
    <name evidence="1" type="ORF">CHIRRI_LOCUS11628</name>
</gene>
<accession>A0A9N9S3X3</accession>
<dbReference type="GO" id="GO:1902042">
    <property type="term" value="P:negative regulation of extrinsic apoptotic signaling pathway via death domain receptors"/>
    <property type="evidence" value="ECO:0007669"/>
    <property type="project" value="TreeGrafter"/>
</dbReference>
<sequence>MKDIMETKDTIPDHREELKKNHNKNDVVARWLFPVHGKLFDIELEHGTISGKRVIWVNGEEILRRDIMYRLVGEDVFFVEDKRCIIHIFPSSGFKYTYKLFIDGIECEIYNQAQSKILKTWEIKINDKNYRVVLEKDTLNIYLNGILREERPEFCDGGTDTHFVEDGHKFIMSARSGDQNEPIRYSLKVNGNVHEI</sequence>
<dbReference type="OrthoDB" id="6262731at2759"/>
<dbReference type="InterPro" id="IPR010695">
    <property type="entry name" value="FAIM1"/>
</dbReference>
<dbReference type="EMBL" id="OU895879">
    <property type="protein sequence ID" value="CAG9808792.1"/>
    <property type="molecule type" value="Genomic_DNA"/>
</dbReference>
<dbReference type="AlphaFoldDB" id="A0A9N9S3X3"/>
<evidence type="ECO:0000313" key="1">
    <source>
        <dbReference type="EMBL" id="CAG9808792.1"/>
    </source>
</evidence>
<protein>
    <recommendedName>
        <fullName evidence="3">Fas apoptotic inhibitory molecule 1</fullName>
    </recommendedName>
</protein>
<dbReference type="Proteomes" id="UP001153620">
    <property type="component" value="Chromosome 3"/>
</dbReference>
<reference evidence="1" key="2">
    <citation type="submission" date="2022-10" db="EMBL/GenBank/DDBJ databases">
        <authorList>
            <consortium name="ENA_rothamsted_submissions"/>
            <consortium name="culmorum"/>
            <person name="King R."/>
        </authorList>
    </citation>
    <scope>NUCLEOTIDE SEQUENCE</scope>
</reference>
<dbReference type="PANTHER" id="PTHR13088">
    <property type="entry name" value="FAS APOPTOTIC INHIBITORY MOLECULE FAIM"/>
    <property type="match status" value="1"/>
</dbReference>
<proteinExistence type="predicted"/>
<name>A0A9N9S3X3_9DIPT</name>
<dbReference type="InterPro" id="IPR038513">
    <property type="entry name" value="FAIM1_dom_sf"/>
</dbReference>
<evidence type="ECO:0008006" key="3">
    <source>
        <dbReference type="Google" id="ProtNLM"/>
    </source>
</evidence>
<dbReference type="PANTHER" id="PTHR13088:SF3">
    <property type="entry name" value="FAS APOPTOTIC INHIBITORY MOLECULE 1"/>
    <property type="match status" value="1"/>
</dbReference>
<keyword evidence="2" id="KW-1185">Reference proteome</keyword>
<evidence type="ECO:0000313" key="2">
    <source>
        <dbReference type="Proteomes" id="UP001153620"/>
    </source>
</evidence>
<dbReference type="Pfam" id="PF06905">
    <property type="entry name" value="FAIM1"/>
    <property type="match status" value="1"/>
</dbReference>
<reference evidence="1" key="1">
    <citation type="submission" date="2022-01" db="EMBL/GenBank/DDBJ databases">
        <authorList>
            <person name="King R."/>
        </authorList>
    </citation>
    <scope>NUCLEOTIDE SEQUENCE</scope>
</reference>
<dbReference type="Gene3D" id="2.40.128.180">
    <property type="match status" value="2"/>
</dbReference>